<sequence>MHLHLSPVSLFVSSHGRTPARPSSAHTVVLAVGLLLMAGLVAPQASPAQPTSPPAVDALLRSDSSAMIPVVERFAEDRAALRRRYDAAGPERWARMRTFYTRWRDELDAVRFDRLGVEGRIDHVLLQNEIQGALHRLDRTERRHAEMERYLPFASTITSLYYRWRADPALDPRAAADTLAALRDTIEHVRERLSEQSIDAESERVVAYRAANAVKDLRGNLREWYEFYDGYHPKFTWWAETPYEAVQDDLETYAQFLRREIVGVEEGAADPLIGDPIGAEALKTALRHAMIPYSPKELIALAEQELEWGRRQMRAAAQEMGHGDDWRAALKAVKSRHVAPGQQPTLARDLAEEAVSFLRDRDLVTIPPMAEEVWRMQMLSPEMQRIAPYFLGGEVVRVAFPAQKMSHENKLMSIRGNNRHFSRAVVHHELIPGHHLQGFMTDRYNAHRDLFSTPFWGEGWALYWEMQLWDLDFPQSPADRIGMLFWRNHRAARIIFSLRFHLGTMSGQEAVDFLVREVGHERANAEAEVRRSIIGTYPPLYQAAYMLGGLQFRALHEELVENGDLSNREFHDRILRGGRMPVELVRARLQQRRLPNDYAPQWRFAGAPQTE</sequence>
<protein>
    <recommendedName>
        <fullName evidence="3">DUF885 domain-containing protein</fullName>
    </recommendedName>
</protein>
<evidence type="ECO:0008006" key="3">
    <source>
        <dbReference type="Google" id="ProtNLM"/>
    </source>
</evidence>
<dbReference type="RefSeq" id="WP_259039676.1">
    <property type="nucleotide sequence ID" value="NZ_JANUBL010000001.1"/>
</dbReference>
<accession>A0A9X2V3E9</accession>
<evidence type="ECO:0000313" key="1">
    <source>
        <dbReference type="EMBL" id="MCS4120532.1"/>
    </source>
</evidence>
<dbReference type="Pfam" id="PF05960">
    <property type="entry name" value="DUF885"/>
    <property type="match status" value="1"/>
</dbReference>
<dbReference type="PANTHER" id="PTHR33361">
    <property type="entry name" value="GLR0591 PROTEIN"/>
    <property type="match status" value="1"/>
</dbReference>
<dbReference type="InterPro" id="IPR010281">
    <property type="entry name" value="DUF885"/>
</dbReference>
<dbReference type="Proteomes" id="UP001155144">
    <property type="component" value="Unassembled WGS sequence"/>
</dbReference>
<dbReference type="AlphaFoldDB" id="A0A9X2V3E9"/>
<name>A0A9X2V3E9_9BACT</name>
<dbReference type="EMBL" id="JANUBL010000001">
    <property type="protein sequence ID" value="MCS4120532.1"/>
    <property type="molecule type" value="Genomic_DNA"/>
</dbReference>
<gene>
    <name evidence="1" type="ORF">GGP45_000850</name>
</gene>
<comment type="caution">
    <text evidence="1">The sequence shown here is derived from an EMBL/GenBank/DDBJ whole genome shotgun (WGS) entry which is preliminary data.</text>
</comment>
<reference evidence="1" key="1">
    <citation type="submission" date="2022-08" db="EMBL/GenBank/DDBJ databases">
        <title>Genomic Encyclopedia of Type Strains, Phase V (KMG-V): Genome sequencing to study the core and pangenomes of soil and plant-associated prokaryotes.</title>
        <authorList>
            <person name="Whitman W."/>
        </authorList>
    </citation>
    <scope>NUCLEOTIDE SEQUENCE</scope>
    <source>
        <strain evidence="1">SP3026</strain>
    </source>
</reference>
<evidence type="ECO:0000313" key="2">
    <source>
        <dbReference type="Proteomes" id="UP001155144"/>
    </source>
</evidence>
<dbReference type="PANTHER" id="PTHR33361:SF2">
    <property type="entry name" value="DUF885 DOMAIN-CONTAINING PROTEIN"/>
    <property type="match status" value="1"/>
</dbReference>
<proteinExistence type="predicted"/>
<organism evidence="1 2">
    <name type="scientific">Salinibacter ruber</name>
    <dbReference type="NCBI Taxonomy" id="146919"/>
    <lineage>
        <taxon>Bacteria</taxon>
        <taxon>Pseudomonadati</taxon>
        <taxon>Rhodothermota</taxon>
        <taxon>Rhodothermia</taxon>
        <taxon>Rhodothermales</taxon>
        <taxon>Salinibacteraceae</taxon>
        <taxon>Salinibacter</taxon>
    </lineage>
</organism>